<dbReference type="Gene3D" id="3.40.190.150">
    <property type="entry name" value="Bordetella uptake gene, domain 1"/>
    <property type="match status" value="1"/>
</dbReference>
<dbReference type="SUPFAM" id="SSF53850">
    <property type="entry name" value="Periplasmic binding protein-like II"/>
    <property type="match status" value="1"/>
</dbReference>
<comment type="similarity">
    <text evidence="1">Belongs to the UPF0065 (bug) family.</text>
</comment>
<evidence type="ECO:0000313" key="4">
    <source>
        <dbReference type="Proteomes" id="UP001525968"/>
    </source>
</evidence>
<name>A0ABT2PSG3_9BURK</name>
<sequence>MKTLSQVLQTRRVALSLIAATCVLPAAHATGYPGKPVTVVVASTPGGILDTIGRIVAKGLEKMGQPVVVQNIPGGGSSIGTAAVARAPADGYTLGMVASSHAVNPSVYKKLPYDTLKDFTTVSHVVNLTNVLVVHPDTPANNLQEFIALAKRSPGQYNCGSAGNGQSNHLSLESFNTEAGVKLNHIPYKGSALALTDVLGGTLTCMFVDVLSVKQHVAAGKLRALAVSDKSRVPDMPGVPTFAESGLPTFNANSWLALVVRTGTPKDIVDKLAQGITETMKDPEIAKRLQSMAVVPMGSSPAESQKFMENEIRRYGAVVEKAGIKND</sequence>
<dbReference type="PIRSF" id="PIRSF017082">
    <property type="entry name" value="YflP"/>
    <property type="match status" value="1"/>
</dbReference>
<evidence type="ECO:0000256" key="2">
    <source>
        <dbReference type="SAM" id="SignalP"/>
    </source>
</evidence>
<evidence type="ECO:0000256" key="1">
    <source>
        <dbReference type="ARBA" id="ARBA00006987"/>
    </source>
</evidence>
<dbReference type="CDD" id="cd13578">
    <property type="entry name" value="PBP2_Bug27"/>
    <property type="match status" value="1"/>
</dbReference>
<dbReference type="InterPro" id="IPR042100">
    <property type="entry name" value="Bug_dom1"/>
</dbReference>
<feature type="chain" id="PRO_5045956856" evidence="2">
    <location>
        <begin position="30"/>
        <end position="327"/>
    </location>
</feature>
<keyword evidence="2" id="KW-0732">Signal</keyword>
<proteinExistence type="inferred from homology"/>
<dbReference type="Proteomes" id="UP001525968">
    <property type="component" value="Unassembled WGS sequence"/>
</dbReference>
<dbReference type="RefSeq" id="WP_261502061.1">
    <property type="nucleotide sequence ID" value="NZ_JAODYH010000012.1"/>
</dbReference>
<dbReference type="PANTHER" id="PTHR42928:SF5">
    <property type="entry name" value="BLR1237 PROTEIN"/>
    <property type="match status" value="1"/>
</dbReference>
<dbReference type="PANTHER" id="PTHR42928">
    <property type="entry name" value="TRICARBOXYLATE-BINDING PROTEIN"/>
    <property type="match status" value="1"/>
</dbReference>
<comment type="caution">
    <text evidence="3">The sequence shown here is derived from an EMBL/GenBank/DDBJ whole genome shotgun (WGS) entry which is preliminary data.</text>
</comment>
<keyword evidence="4" id="KW-1185">Reference proteome</keyword>
<reference evidence="3 4" key="1">
    <citation type="submission" date="2022-09" db="EMBL/GenBank/DDBJ databases">
        <title>Draft genome of isolate Be4.</title>
        <authorList>
            <person name="Sanchez-Castro I."/>
            <person name="Martinez-Rodriguez P."/>
            <person name="Descostes M."/>
            <person name="Merroun M."/>
        </authorList>
    </citation>
    <scope>NUCLEOTIDE SEQUENCE [LARGE SCALE GENOMIC DNA]</scope>
    <source>
        <strain evidence="3 4">Be4</strain>
    </source>
</reference>
<organism evidence="3 4">
    <name type="scientific">Acidovorax bellezanensis</name>
    <dbReference type="NCBI Taxonomy" id="2976702"/>
    <lineage>
        <taxon>Bacteria</taxon>
        <taxon>Pseudomonadati</taxon>
        <taxon>Pseudomonadota</taxon>
        <taxon>Betaproteobacteria</taxon>
        <taxon>Burkholderiales</taxon>
        <taxon>Comamonadaceae</taxon>
        <taxon>Acidovorax</taxon>
    </lineage>
</organism>
<evidence type="ECO:0000313" key="3">
    <source>
        <dbReference type="EMBL" id="MCT9812821.1"/>
    </source>
</evidence>
<dbReference type="Pfam" id="PF03401">
    <property type="entry name" value="TctC"/>
    <property type="match status" value="1"/>
</dbReference>
<dbReference type="InterPro" id="IPR005064">
    <property type="entry name" value="BUG"/>
</dbReference>
<protein>
    <submittedName>
        <fullName evidence="3">Tripartite tricarboxylate transporter substrate binding protein</fullName>
    </submittedName>
</protein>
<dbReference type="EMBL" id="JAODYH010000012">
    <property type="protein sequence ID" value="MCT9812821.1"/>
    <property type="molecule type" value="Genomic_DNA"/>
</dbReference>
<accession>A0ABT2PSG3</accession>
<feature type="signal peptide" evidence="2">
    <location>
        <begin position="1"/>
        <end position="29"/>
    </location>
</feature>
<dbReference type="Gene3D" id="3.40.190.10">
    <property type="entry name" value="Periplasmic binding protein-like II"/>
    <property type="match status" value="1"/>
</dbReference>
<gene>
    <name evidence="3" type="ORF">N0K08_19500</name>
</gene>